<feature type="domain" description="HTH cro/C1-type" evidence="1">
    <location>
        <begin position="16"/>
        <end position="70"/>
    </location>
</feature>
<dbReference type="EMBL" id="JBHTCG010000004">
    <property type="protein sequence ID" value="MFC7382094.1"/>
    <property type="molecule type" value="Genomic_DNA"/>
</dbReference>
<organism evidence="2 3">
    <name type="scientific">Sphaerisporangium rhizosphaerae</name>
    <dbReference type="NCBI Taxonomy" id="2269375"/>
    <lineage>
        <taxon>Bacteria</taxon>
        <taxon>Bacillati</taxon>
        <taxon>Actinomycetota</taxon>
        <taxon>Actinomycetes</taxon>
        <taxon>Streptosporangiales</taxon>
        <taxon>Streptosporangiaceae</taxon>
        <taxon>Sphaerisporangium</taxon>
    </lineage>
</organism>
<dbReference type="Gene3D" id="1.10.260.40">
    <property type="entry name" value="lambda repressor-like DNA-binding domains"/>
    <property type="match status" value="1"/>
</dbReference>
<reference evidence="3" key="1">
    <citation type="journal article" date="2019" name="Int. J. Syst. Evol. Microbiol.">
        <title>The Global Catalogue of Microorganisms (GCM) 10K type strain sequencing project: providing services to taxonomists for standard genome sequencing and annotation.</title>
        <authorList>
            <consortium name="The Broad Institute Genomics Platform"/>
            <consortium name="The Broad Institute Genome Sequencing Center for Infectious Disease"/>
            <person name="Wu L."/>
            <person name="Ma J."/>
        </authorList>
    </citation>
    <scope>NUCLEOTIDE SEQUENCE [LARGE SCALE GENOMIC DNA]</scope>
    <source>
        <strain evidence="3">CECT 7649</strain>
    </source>
</reference>
<proteinExistence type="predicted"/>
<dbReference type="Proteomes" id="UP001596496">
    <property type="component" value="Unassembled WGS sequence"/>
</dbReference>
<dbReference type="Pfam" id="PF19054">
    <property type="entry name" value="DUF5753"/>
    <property type="match status" value="1"/>
</dbReference>
<accession>A0ABW2P078</accession>
<dbReference type="InterPro" id="IPR010982">
    <property type="entry name" value="Lambda_DNA-bd_dom_sf"/>
</dbReference>
<protein>
    <submittedName>
        <fullName evidence="2">Helix-turn-helix domain-containing protein</fullName>
    </submittedName>
</protein>
<comment type="caution">
    <text evidence="2">The sequence shown here is derived from an EMBL/GenBank/DDBJ whole genome shotgun (WGS) entry which is preliminary data.</text>
</comment>
<dbReference type="InterPro" id="IPR001387">
    <property type="entry name" value="Cro/C1-type_HTH"/>
</dbReference>
<evidence type="ECO:0000313" key="2">
    <source>
        <dbReference type="EMBL" id="MFC7382094.1"/>
    </source>
</evidence>
<dbReference type="SUPFAM" id="SSF47413">
    <property type="entry name" value="lambda repressor-like DNA-binding domains"/>
    <property type="match status" value="1"/>
</dbReference>
<dbReference type="PROSITE" id="PS50943">
    <property type="entry name" value="HTH_CROC1"/>
    <property type="match status" value="1"/>
</dbReference>
<gene>
    <name evidence="2" type="ORF">ACFQSB_07735</name>
</gene>
<dbReference type="Pfam" id="PF13560">
    <property type="entry name" value="HTH_31"/>
    <property type="match status" value="1"/>
</dbReference>
<evidence type="ECO:0000259" key="1">
    <source>
        <dbReference type="PROSITE" id="PS50943"/>
    </source>
</evidence>
<dbReference type="RefSeq" id="WP_380825218.1">
    <property type="nucleotide sequence ID" value="NZ_JBHTCG010000004.1"/>
</dbReference>
<keyword evidence="3" id="KW-1185">Reference proteome</keyword>
<dbReference type="InterPro" id="IPR043917">
    <property type="entry name" value="DUF5753"/>
</dbReference>
<evidence type="ECO:0000313" key="3">
    <source>
        <dbReference type="Proteomes" id="UP001596496"/>
    </source>
</evidence>
<name>A0ABW2P078_9ACTN</name>
<dbReference type="SMART" id="SM00530">
    <property type="entry name" value="HTH_XRE"/>
    <property type="match status" value="1"/>
</dbReference>
<sequence length="280" mass="31957">MSGSPTVKRRRLSQELRRLRLLAGLNVTEAARLLEWDASKVTRMERGQWKLPSVHDIRLMLDLYRVTDESRREVLVALAREARQRGWWEKYQDVFRSSLPDFEAGASAIRTWEIVLIPGLLQTEQYAQAVWQAGQVLDQELIERHVTARLTRQQILMRENPPSLLALIDEAALRKQIGGPAVMREQIGKLIDMAARPNITIQIVPDTAGAHPALEGAFVILDFPEDPSLVYTVTTTDSLWLEKPEEYQRYSFIFSHVMTSALSPDESVRCMAVLRKLLEG</sequence>